<feature type="domain" description="Penicillin-binding protein dimerisation" evidence="6">
    <location>
        <begin position="57"/>
        <end position="182"/>
    </location>
</feature>
<evidence type="ECO:0000259" key="6">
    <source>
        <dbReference type="Pfam" id="PF03717"/>
    </source>
</evidence>
<keyword evidence="4" id="KW-1133">Transmembrane helix</keyword>
<dbReference type="InterPro" id="IPR036138">
    <property type="entry name" value="PBP_dimer_sf"/>
</dbReference>
<dbReference type="Gene3D" id="3.40.710.10">
    <property type="entry name" value="DD-peptidase/beta-lactamase superfamily"/>
    <property type="match status" value="1"/>
</dbReference>
<evidence type="ECO:0000313" key="7">
    <source>
        <dbReference type="EMBL" id="SHJ64459.1"/>
    </source>
</evidence>
<dbReference type="InterPro" id="IPR001460">
    <property type="entry name" value="PCN-bd_Tpept"/>
</dbReference>
<sequence length="553" mass="62999">MRKKHTEKKIKRINIVLYLYIFISIILLGKLLYIQGYKGKEYYDRAVRQSEIKVDLTSNRGSIYDRNNILLTDKEKEDVLVVLKRNFKLDKKKIELLKDITNMSEKNIYKKFESKSDLIELKIKHLNENLKKEIESQSGVLIVNKTHRYLKENLLTHVIGYINKYENEGVSGIEKAKDDLLKNQKKEYVEAFLDARKNVVLGSFKKYRNENLKAKNVKLTIDYDIQKSVERALDKDKKKGAVVVSNIKTGEIVAMASRPNFNPNKIEDYINSENQELINKAVQSTYPPGSIFKIIIALAAFEEGVVDEDEKFYDTGVIDLEGLKIRCWKREGHGEETFEEAFYNSCNPVFVEVGKRIGSKKILDMAKRMGLKNKVDIGLKEEKGGNLPKGDKIKGNAIGNISIGQGDIEVTPLQVNQMTQILANNGVYKKLYLFDSVLNENMKEIEKYENENENEKVVVSPFIINRVRKLMEGVVQEGTASNIKGLKGECAGKTGSAESYVDGKKLVHGWFTGYYPAKNPKYAITVFIYDGKSGSRSAAPVFKEIVKNINNIK</sequence>
<dbReference type="AlphaFoldDB" id="A0A1M6L008"/>
<evidence type="ECO:0000259" key="5">
    <source>
        <dbReference type="Pfam" id="PF00905"/>
    </source>
</evidence>
<keyword evidence="3 4" id="KW-0472">Membrane</keyword>
<dbReference type="OrthoDB" id="2985542at2"/>
<keyword evidence="4" id="KW-0812">Transmembrane</keyword>
<dbReference type="SUPFAM" id="SSF56519">
    <property type="entry name" value="Penicillin binding protein dimerisation domain"/>
    <property type="match status" value="1"/>
</dbReference>
<proteinExistence type="inferred from homology"/>
<reference evidence="8" key="1">
    <citation type="submission" date="2016-11" db="EMBL/GenBank/DDBJ databases">
        <authorList>
            <person name="Varghese N."/>
            <person name="Submissions S."/>
        </authorList>
    </citation>
    <scope>NUCLEOTIDE SEQUENCE [LARGE SCALE GENOMIC DNA]</scope>
    <source>
        <strain evidence="8">DSM 15518</strain>
    </source>
</reference>
<dbReference type="STRING" id="1123349.SAMN02744037_00506"/>
<protein>
    <submittedName>
        <fullName evidence="7">Penicillin-binding protein 2</fullName>
    </submittedName>
</protein>
<comment type="similarity">
    <text evidence="2">Belongs to the transpeptidase family.</text>
</comment>
<gene>
    <name evidence="7" type="ORF">SAMN02744037_00506</name>
</gene>
<dbReference type="GO" id="GO:0008658">
    <property type="term" value="F:penicillin binding"/>
    <property type="evidence" value="ECO:0007669"/>
    <property type="project" value="InterPro"/>
</dbReference>
<feature type="domain" description="Penicillin-binding protein transpeptidase" evidence="5">
    <location>
        <begin position="240"/>
        <end position="546"/>
    </location>
</feature>
<comment type="subcellular location">
    <subcellularLocation>
        <location evidence="1">Membrane</location>
    </subcellularLocation>
</comment>
<dbReference type="Gene3D" id="3.90.1310.10">
    <property type="entry name" value="Penicillin-binding protein 2a (Domain 2)"/>
    <property type="match status" value="1"/>
</dbReference>
<evidence type="ECO:0000313" key="8">
    <source>
        <dbReference type="Proteomes" id="UP000242497"/>
    </source>
</evidence>
<evidence type="ECO:0000256" key="4">
    <source>
        <dbReference type="SAM" id="Phobius"/>
    </source>
</evidence>
<dbReference type="InterPro" id="IPR012338">
    <property type="entry name" value="Beta-lactam/transpept-like"/>
</dbReference>
<dbReference type="Proteomes" id="UP000242497">
    <property type="component" value="Unassembled WGS sequence"/>
</dbReference>
<dbReference type="GO" id="GO:0005886">
    <property type="term" value="C:plasma membrane"/>
    <property type="evidence" value="ECO:0007669"/>
    <property type="project" value="TreeGrafter"/>
</dbReference>
<dbReference type="RefSeq" id="WP_072886982.1">
    <property type="nucleotide sequence ID" value="NZ_FRAE01000009.1"/>
</dbReference>
<dbReference type="InterPro" id="IPR050515">
    <property type="entry name" value="Beta-lactam/transpept"/>
</dbReference>
<dbReference type="Pfam" id="PF00905">
    <property type="entry name" value="Transpeptidase"/>
    <property type="match status" value="1"/>
</dbReference>
<evidence type="ECO:0000256" key="3">
    <source>
        <dbReference type="ARBA" id="ARBA00023136"/>
    </source>
</evidence>
<dbReference type="Pfam" id="PF03717">
    <property type="entry name" value="PBP_dimer"/>
    <property type="match status" value="1"/>
</dbReference>
<dbReference type="InterPro" id="IPR005311">
    <property type="entry name" value="PBP_dimer"/>
</dbReference>
<evidence type="ECO:0000256" key="1">
    <source>
        <dbReference type="ARBA" id="ARBA00004370"/>
    </source>
</evidence>
<dbReference type="SUPFAM" id="SSF56601">
    <property type="entry name" value="beta-lactamase/transpeptidase-like"/>
    <property type="match status" value="1"/>
</dbReference>
<organism evidence="7 8">
    <name type="scientific">Tepidibacter formicigenes DSM 15518</name>
    <dbReference type="NCBI Taxonomy" id="1123349"/>
    <lineage>
        <taxon>Bacteria</taxon>
        <taxon>Bacillati</taxon>
        <taxon>Bacillota</taxon>
        <taxon>Clostridia</taxon>
        <taxon>Peptostreptococcales</taxon>
        <taxon>Peptostreptococcaceae</taxon>
        <taxon>Tepidibacter</taxon>
    </lineage>
</organism>
<dbReference type="GO" id="GO:0071555">
    <property type="term" value="P:cell wall organization"/>
    <property type="evidence" value="ECO:0007669"/>
    <property type="project" value="TreeGrafter"/>
</dbReference>
<name>A0A1M6L008_9FIRM</name>
<dbReference type="EMBL" id="FRAE01000009">
    <property type="protein sequence ID" value="SHJ64459.1"/>
    <property type="molecule type" value="Genomic_DNA"/>
</dbReference>
<feature type="transmembrane region" description="Helical" evidence="4">
    <location>
        <begin position="12"/>
        <end position="33"/>
    </location>
</feature>
<evidence type="ECO:0000256" key="2">
    <source>
        <dbReference type="ARBA" id="ARBA00007171"/>
    </source>
</evidence>
<accession>A0A1M6L008</accession>
<dbReference type="PANTHER" id="PTHR30627">
    <property type="entry name" value="PEPTIDOGLYCAN D,D-TRANSPEPTIDASE"/>
    <property type="match status" value="1"/>
</dbReference>
<keyword evidence="8" id="KW-1185">Reference proteome</keyword>